<dbReference type="PANTHER" id="PTHR37691">
    <property type="entry name" value="BLR3518 PROTEIN"/>
    <property type="match status" value="1"/>
</dbReference>
<dbReference type="AlphaFoldDB" id="A0AAN0RJA7"/>
<dbReference type="InterPro" id="IPR027396">
    <property type="entry name" value="DsrEFH-like"/>
</dbReference>
<evidence type="ECO:0000256" key="1">
    <source>
        <dbReference type="SAM" id="SignalP"/>
    </source>
</evidence>
<gene>
    <name evidence="2" type="ORF">RCA23_c17340</name>
</gene>
<dbReference type="PANTHER" id="PTHR37691:SF1">
    <property type="entry name" value="BLR3518 PROTEIN"/>
    <property type="match status" value="1"/>
</dbReference>
<dbReference type="EMBL" id="CP003984">
    <property type="protein sequence ID" value="AII87268.1"/>
    <property type="molecule type" value="Genomic_DNA"/>
</dbReference>
<evidence type="ECO:0000313" key="2">
    <source>
        <dbReference type="EMBL" id="AII87268.1"/>
    </source>
</evidence>
<evidence type="ECO:0008006" key="4">
    <source>
        <dbReference type="Google" id="ProtNLM"/>
    </source>
</evidence>
<keyword evidence="3" id="KW-1185">Reference proteome</keyword>
<evidence type="ECO:0000313" key="3">
    <source>
        <dbReference type="Proteomes" id="UP000028680"/>
    </source>
</evidence>
<keyword evidence="1" id="KW-0732">Signal</keyword>
<dbReference type="Proteomes" id="UP000028680">
    <property type="component" value="Chromosome"/>
</dbReference>
<reference evidence="2 3" key="1">
    <citation type="journal article" date="2014" name="ISME J.">
        <title>Adaptation of an abundant Roseobacter RCA organism to pelagic systems revealed by genomic and transcriptomic analyses.</title>
        <authorList>
            <person name="Voget S."/>
            <person name="Wemheuer B."/>
            <person name="Brinkhoff T."/>
            <person name="Vollmers J."/>
            <person name="Dietrich S."/>
            <person name="Giebel H.A."/>
            <person name="Beardsley C."/>
            <person name="Sardemann C."/>
            <person name="Bakenhus I."/>
            <person name="Billerbeck S."/>
            <person name="Daniel R."/>
            <person name="Simon M."/>
        </authorList>
    </citation>
    <scope>NUCLEOTIDE SEQUENCE [LARGE SCALE GENOMIC DNA]</scope>
    <source>
        <strain evidence="2 3">RCA23</strain>
    </source>
</reference>
<dbReference type="Gene3D" id="3.40.1260.10">
    <property type="entry name" value="DsrEFH-like"/>
    <property type="match status" value="1"/>
</dbReference>
<name>A0AAN0RJA7_9RHOB</name>
<feature type="signal peptide" evidence="1">
    <location>
        <begin position="1"/>
        <end position="18"/>
    </location>
</feature>
<dbReference type="SUPFAM" id="SSF75169">
    <property type="entry name" value="DsrEFH-like"/>
    <property type="match status" value="1"/>
</dbReference>
<accession>A0AAN0RJA7</accession>
<proteinExistence type="predicted"/>
<dbReference type="KEGG" id="ptp:RCA23_c17340"/>
<protein>
    <recommendedName>
        <fullName evidence="4">DsrE family protein</fullName>
    </recommendedName>
</protein>
<sequence length="144" mass="15307">MKLSAFLLSCVIGAAAMAQDGLADHKLALQISDNNPQKMNTVLNVAANVVRHYEGLGETIEVRVVAFNAGLHMLREDTSPVLERLQSFGASMPNVTFAACSNTIAGMTKKEGKAPPIVAMAETVPAGVVDLMTLDENGWTLVRP</sequence>
<feature type="chain" id="PRO_5042963980" description="DsrE family protein" evidence="1">
    <location>
        <begin position="19"/>
        <end position="144"/>
    </location>
</feature>
<organism evidence="2 3">
    <name type="scientific">Planktomarina temperata RCA23</name>
    <dbReference type="NCBI Taxonomy" id="666509"/>
    <lineage>
        <taxon>Bacteria</taxon>
        <taxon>Pseudomonadati</taxon>
        <taxon>Pseudomonadota</taxon>
        <taxon>Alphaproteobacteria</taxon>
        <taxon>Rhodobacterales</taxon>
        <taxon>Paracoccaceae</taxon>
        <taxon>Planktomarina</taxon>
    </lineage>
</organism>